<evidence type="ECO:0000256" key="1">
    <source>
        <dbReference type="SAM" id="MobiDB-lite"/>
    </source>
</evidence>
<dbReference type="RefSeq" id="WP_068049834.1">
    <property type="nucleotide sequence ID" value="NZ_JAAXOO010000001.1"/>
</dbReference>
<organism evidence="2 3">
    <name type="scientific">Nocardia speluncae</name>
    <dbReference type="NCBI Taxonomy" id="419477"/>
    <lineage>
        <taxon>Bacteria</taxon>
        <taxon>Bacillati</taxon>
        <taxon>Actinomycetota</taxon>
        <taxon>Actinomycetes</taxon>
        <taxon>Mycobacteriales</taxon>
        <taxon>Nocardiaceae</taxon>
        <taxon>Nocardia</taxon>
    </lineage>
</organism>
<sequence>MPESHPAGSDPWGSLLRPEFQGRDDELANLANGADLVGVGRAAVSNRAKGHHDFPKLGATDRVAAKALQIHR</sequence>
<dbReference type="EMBL" id="JAAXOO010000001">
    <property type="protein sequence ID" value="NKY31560.1"/>
    <property type="molecule type" value="Genomic_DNA"/>
</dbReference>
<keyword evidence="3" id="KW-1185">Reference proteome</keyword>
<accession>A0A846X9Q6</accession>
<evidence type="ECO:0000313" key="2">
    <source>
        <dbReference type="EMBL" id="NKY31560.1"/>
    </source>
</evidence>
<reference evidence="2 3" key="1">
    <citation type="submission" date="2020-04" db="EMBL/GenBank/DDBJ databases">
        <title>MicrobeNet Type strains.</title>
        <authorList>
            <person name="Nicholson A.C."/>
        </authorList>
    </citation>
    <scope>NUCLEOTIDE SEQUENCE [LARGE SCALE GENOMIC DNA]</scope>
    <source>
        <strain evidence="2 3">DSM 45078</strain>
    </source>
</reference>
<protein>
    <submittedName>
        <fullName evidence="2">Uncharacterized protein</fullName>
    </submittedName>
</protein>
<comment type="caution">
    <text evidence="2">The sequence shown here is derived from an EMBL/GenBank/DDBJ whole genome shotgun (WGS) entry which is preliminary data.</text>
</comment>
<name>A0A846X9Q6_9NOCA</name>
<dbReference type="Proteomes" id="UP000565715">
    <property type="component" value="Unassembled WGS sequence"/>
</dbReference>
<feature type="region of interest" description="Disordered" evidence="1">
    <location>
        <begin position="1"/>
        <end position="20"/>
    </location>
</feature>
<evidence type="ECO:0000313" key="3">
    <source>
        <dbReference type="Proteomes" id="UP000565715"/>
    </source>
</evidence>
<proteinExistence type="predicted"/>
<gene>
    <name evidence="2" type="ORF">HGA13_00520</name>
</gene>
<dbReference type="AlphaFoldDB" id="A0A846X9Q6"/>